<organism evidence="1 2">
    <name type="scientific">Arctium lappa</name>
    <name type="common">Greater burdock</name>
    <name type="synonym">Lappa major</name>
    <dbReference type="NCBI Taxonomy" id="4217"/>
    <lineage>
        <taxon>Eukaryota</taxon>
        <taxon>Viridiplantae</taxon>
        <taxon>Streptophyta</taxon>
        <taxon>Embryophyta</taxon>
        <taxon>Tracheophyta</taxon>
        <taxon>Spermatophyta</taxon>
        <taxon>Magnoliopsida</taxon>
        <taxon>eudicotyledons</taxon>
        <taxon>Gunneridae</taxon>
        <taxon>Pentapetalae</taxon>
        <taxon>asterids</taxon>
        <taxon>campanulids</taxon>
        <taxon>Asterales</taxon>
        <taxon>Asteraceae</taxon>
        <taxon>Carduoideae</taxon>
        <taxon>Cardueae</taxon>
        <taxon>Arctiinae</taxon>
        <taxon>Arctium</taxon>
    </lineage>
</organism>
<protein>
    <submittedName>
        <fullName evidence="1">Uncharacterized protein</fullName>
    </submittedName>
</protein>
<comment type="caution">
    <text evidence="1">The sequence shown here is derived from an EMBL/GenBank/DDBJ whole genome shotgun (WGS) entry which is preliminary data.</text>
</comment>
<accession>A0ACB9FDE4</accession>
<gene>
    <name evidence="1" type="ORF">L6452_00039</name>
</gene>
<evidence type="ECO:0000313" key="2">
    <source>
        <dbReference type="Proteomes" id="UP001055879"/>
    </source>
</evidence>
<reference evidence="2" key="1">
    <citation type="journal article" date="2022" name="Mol. Ecol. Resour.">
        <title>The genomes of chicory, endive, great burdock and yacon provide insights into Asteraceae palaeo-polyploidization history and plant inulin production.</title>
        <authorList>
            <person name="Fan W."/>
            <person name="Wang S."/>
            <person name="Wang H."/>
            <person name="Wang A."/>
            <person name="Jiang F."/>
            <person name="Liu H."/>
            <person name="Zhao H."/>
            <person name="Xu D."/>
            <person name="Zhang Y."/>
        </authorList>
    </citation>
    <scope>NUCLEOTIDE SEQUENCE [LARGE SCALE GENOMIC DNA]</scope>
    <source>
        <strain evidence="2">cv. Niubang</strain>
    </source>
</reference>
<proteinExistence type="predicted"/>
<evidence type="ECO:0000313" key="1">
    <source>
        <dbReference type="EMBL" id="KAI3768943.1"/>
    </source>
</evidence>
<sequence>MESSRNWGAKRRHCQKDDLEDRISNLPDALLCYILSLIPTIWAVRTTVLAKRWNTLWTYVDNFDFEYSMHQCTTPSQDFIKFGETVLRNSNASSIQRFRLSCFWVHEISKLYVWVCTAIVRNVREFDLSIRTKSPIQLPKDLFTCETLVSLKLSSTYFLRIPEIVRFSSLKILRICHWKCLVDDPITSIIAGSPVLEELCLEGVVFKNLQRLCVRCFTLKRLTIWSLNPKPLKENLVHDVVIDAPGLEYLKIKDCNSNGLELKQLPVITYANIHFIGFDHGVFEFLSKVSNVKHLLLFPKAGMCVVPVPKVLPMLHNLTHLEVQIIDNWEFIFCILECSPSLQVLTCEKAMRCSVNRHRGHPASICEWHPPVDVPKCLSSCLTRIEIRINGCDKEMKLVKYLLKNAVALRRMVIGHSTNFVKKWESRILKELLRFRRGSVKCEVEFQS</sequence>
<keyword evidence="2" id="KW-1185">Reference proteome</keyword>
<dbReference type="EMBL" id="CM042047">
    <property type="protein sequence ID" value="KAI3768943.1"/>
    <property type="molecule type" value="Genomic_DNA"/>
</dbReference>
<reference evidence="1 2" key="2">
    <citation type="journal article" date="2022" name="Mol. Ecol. Resour.">
        <title>The genomes of chicory, endive, great burdock and yacon provide insights into Asteraceae paleo-polyploidization history and plant inulin production.</title>
        <authorList>
            <person name="Fan W."/>
            <person name="Wang S."/>
            <person name="Wang H."/>
            <person name="Wang A."/>
            <person name="Jiang F."/>
            <person name="Liu H."/>
            <person name="Zhao H."/>
            <person name="Xu D."/>
            <person name="Zhang Y."/>
        </authorList>
    </citation>
    <scope>NUCLEOTIDE SEQUENCE [LARGE SCALE GENOMIC DNA]</scope>
    <source>
        <strain evidence="2">cv. Niubang</strain>
    </source>
</reference>
<dbReference type="Proteomes" id="UP001055879">
    <property type="component" value="Linkage Group LG01"/>
</dbReference>
<name>A0ACB9FDE4_ARCLA</name>